<gene>
    <name evidence="2" type="ORF">ACFO3F_06245</name>
</gene>
<dbReference type="InterPro" id="IPR005019">
    <property type="entry name" value="Adenine_glyco"/>
</dbReference>
<keyword evidence="3" id="KW-1185">Reference proteome</keyword>
<reference evidence="3" key="1">
    <citation type="journal article" date="2019" name="Int. J. Syst. Evol. Microbiol.">
        <title>The Global Catalogue of Microorganisms (GCM) 10K type strain sequencing project: providing services to taxonomists for standard genome sequencing and annotation.</title>
        <authorList>
            <consortium name="The Broad Institute Genomics Platform"/>
            <consortium name="The Broad Institute Genome Sequencing Center for Infectious Disease"/>
            <person name="Wu L."/>
            <person name="Ma J."/>
        </authorList>
    </citation>
    <scope>NUCLEOTIDE SEQUENCE [LARGE SCALE GENOMIC DNA]</scope>
    <source>
        <strain evidence="3">JCM 3369</strain>
    </source>
</reference>
<sequence>MRCFGDGDPLYERYHDEEWGRPLADGDDDERALFERISLEAFQSGLSWLVVLRKREAFREAFRGFDPHAVAAFTDDDVDRLLADAGIIRNRAKVEATIANARALLALHDRGETLAGLLARHAPPPREAPPADPSQVPSATAESHALAKELRGAGFRFVGPTTAYATMQAVGVVDDHLATCDVRASARG</sequence>
<dbReference type="PANTHER" id="PTHR30037">
    <property type="entry name" value="DNA-3-METHYLADENINE GLYCOSYLASE 1"/>
    <property type="match status" value="1"/>
</dbReference>
<dbReference type="Pfam" id="PF03352">
    <property type="entry name" value="Adenine_glyco"/>
    <property type="match status" value="1"/>
</dbReference>
<dbReference type="Gene3D" id="1.10.340.30">
    <property type="entry name" value="Hypothetical protein, domain 2"/>
    <property type="match status" value="1"/>
</dbReference>
<name>A0ABV9D899_9MICO</name>
<protein>
    <submittedName>
        <fullName evidence="2">DNA-3-methyladenine glycosylase I</fullName>
    </submittedName>
</protein>
<evidence type="ECO:0000313" key="3">
    <source>
        <dbReference type="Proteomes" id="UP001595955"/>
    </source>
</evidence>
<evidence type="ECO:0000256" key="1">
    <source>
        <dbReference type="SAM" id="MobiDB-lite"/>
    </source>
</evidence>
<dbReference type="InterPro" id="IPR052891">
    <property type="entry name" value="DNA-3mA_glycosylase"/>
</dbReference>
<feature type="region of interest" description="Disordered" evidence="1">
    <location>
        <begin position="120"/>
        <end position="142"/>
    </location>
</feature>
<comment type="caution">
    <text evidence="2">The sequence shown here is derived from an EMBL/GenBank/DDBJ whole genome shotgun (WGS) entry which is preliminary data.</text>
</comment>
<dbReference type="Proteomes" id="UP001595955">
    <property type="component" value="Unassembled WGS sequence"/>
</dbReference>
<dbReference type="PANTHER" id="PTHR30037:SF4">
    <property type="entry name" value="DNA-3-METHYLADENINE GLYCOSYLASE I"/>
    <property type="match status" value="1"/>
</dbReference>
<evidence type="ECO:0000313" key="2">
    <source>
        <dbReference type="EMBL" id="MFC4554842.1"/>
    </source>
</evidence>
<dbReference type="EMBL" id="JBHSGF010000003">
    <property type="protein sequence ID" value="MFC4554842.1"/>
    <property type="molecule type" value="Genomic_DNA"/>
</dbReference>
<proteinExistence type="predicted"/>
<dbReference type="RefSeq" id="WP_122822841.1">
    <property type="nucleotide sequence ID" value="NZ_CP033325.1"/>
</dbReference>
<dbReference type="SUPFAM" id="SSF48150">
    <property type="entry name" value="DNA-glycosylase"/>
    <property type="match status" value="1"/>
</dbReference>
<dbReference type="InterPro" id="IPR011257">
    <property type="entry name" value="DNA_glycosylase"/>
</dbReference>
<organism evidence="2 3">
    <name type="scientific">Georgenia faecalis</name>
    <dbReference type="NCBI Taxonomy" id="2483799"/>
    <lineage>
        <taxon>Bacteria</taxon>
        <taxon>Bacillati</taxon>
        <taxon>Actinomycetota</taxon>
        <taxon>Actinomycetes</taxon>
        <taxon>Micrococcales</taxon>
        <taxon>Bogoriellaceae</taxon>
        <taxon>Georgenia</taxon>
    </lineage>
</organism>
<accession>A0ABV9D899</accession>